<evidence type="ECO:0000313" key="1">
    <source>
        <dbReference type="EMBL" id="MBW4544749.1"/>
    </source>
</evidence>
<organism evidence="1 2">
    <name type="scientific">Symplocastrum torsivum CPER-KK1</name>
    <dbReference type="NCBI Taxonomy" id="450513"/>
    <lineage>
        <taxon>Bacteria</taxon>
        <taxon>Bacillati</taxon>
        <taxon>Cyanobacteriota</taxon>
        <taxon>Cyanophyceae</taxon>
        <taxon>Oscillatoriophycideae</taxon>
        <taxon>Oscillatoriales</taxon>
        <taxon>Microcoleaceae</taxon>
        <taxon>Symplocastrum</taxon>
    </lineage>
</organism>
<evidence type="ECO:0000313" key="2">
    <source>
        <dbReference type="Proteomes" id="UP000753908"/>
    </source>
</evidence>
<comment type="caution">
    <text evidence="1">The sequence shown here is derived from an EMBL/GenBank/DDBJ whole genome shotgun (WGS) entry which is preliminary data.</text>
</comment>
<dbReference type="Proteomes" id="UP000753908">
    <property type="component" value="Unassembled WGS sequence"/>
</dbReference>
<proteinExistence type="predicted"/>
<dbReference type="EMBL" id="JAHHIF010000010">
    <property type="protein sequence ID" value="MBW4544749.1"/>
    <property type="molecule type" value="Genomic_DNA"/>
</dbReference>
<name>A0A951PKV2_9CYAN</name>
<gene>
    <name evidence="1" type="ORF">KME25_09960</name>
</gene>
<reference evidence="1" key="1">
    <citation type="submission" date="2021-05" db="EMBL/GenBank/DDBJ databases">
        <authorList>
            <person name="Pietrasiak N."/>
            <person name="Ward R."/>
            <person name="Stajich J.E."/>
            <person name="Kurbessoian T."/>
        </authorList>
    </citation>
    <scope>NUCLEOTIDE SEQUENCE</scope>
    <source>
        <strain evidence="1">CPER-KK1</strain>
    </source>
</reference>
<protein>
    <submittedName>
        <fullName evidence="1">Uncharacterized protein</fullName>
    </submittedName>
</protein>
<reference evidence="1" key="2">
    <citation type="journal article" date="2022" name="Microbiol. Resour. Announc.">
        <title>Metagenome Sequencing to Explore Phylogenomics of Terrestrial Cyanobacteria.</title>
        <authorList>
            <person name="Ward R.D."/>
            <person name="Stajich J.E."/>
            <person name="Johansen J.R."/>
            <person name="Huntemann M."/>
            <person name="Clum A."/>
            <person name="Foster B."/>
            <person name="Foster B."/>
            <person name="Roux S."/>
            <person name="Palaniappan K."/>
            <person name="Varghese N."/>
            <person name="Mukherjee S."/>
            <person name="Reddy T.B.K."/>
            <person name="Daum C."/>
            <person name="Copeland A."/>
            <person name="Chen I.A."/>
            <person name="Ivanova N.N."/>
            <person name="Kyrpides N.C."/>
            <person name="Shapiro N."/>
            <person name="Eloe-Fadrosh E.A."/>
            <person name="Pietrasiak N."/>
        </authorList>
    </citation>
    <scope>NUCLEOTIDE SEQUENCE</scope>
    <source>
        <strain evidence="1">CPER-KK1</strain>
    </source>
</reference>
<accession>A0A951PKV2</accession>
<dbReference type="AlphaFoldDB" id="A0A951PKV2"/>
<sequence length="57" mass="6448">MKLYWKKVLVKTTIWLAAEIMLNLLGLDNIADYSEFIYGQEVALLNSHQPAIVVPAT</sequence>